<protein>
    <submittedName>
        <fullName evidence="2">Uncharacterized protein</fullName>
    </submittedName>
</protein>
<dbReference type="EMBL" id="VSWC01000040">
    <property type="protein sequence ID" value="KAA1105870.1"/>
    <property type="molecule type" value="Genomic_DNA"/>
</dbReference>
<feature type="region of interest" description="Disordered" evidence="1">
    <location>
        <begin position="55"/>
        <end position="119"/>
    </location>
</feature>
<dbReference type="AlphaFoldDB" id="A0A5B0PY92"/>
<feature type="compositionally biased region" description="Basic and acidic residues" evidence="1">
    <location>
        <begin position="205"/>
        <end position="219"/>
    </location>
</feature>
<comment type="caution">
    <text evidence="2">The sequence shown here is derived from an EMBL/GenBank/DDBJ whole genome shotgun (WGS) entry which is preliminary data.</text>
</comment>
<evidence type="ECO:0000256" key="1">
    <source>
        <dbReference type="SAM" id="MobiDB-lite"/>
    </source>
</evidence>
<evidence type="ECO:0000313" key="3">
    <source>
        <dbReference type="Proteomes" id="UP000324748"/>
    </source>
</evidence>
<dbReference type="OrthoDB" id="2506983at2759"/>
<keyword evidence="3" id="KW-1185">Reference proteome</keyword>
<name>A0A5B0PY92_PUCGR</name>
<proteinExistence type="predicted"/>
<reference evidence="2 3" key="1">
    <citation type="submission" date="2019-05" db="EMBL/GenBank/DDBJ databases">
        <title>Emergence of the Ug99 lineage of the wheat stem rust pathogen through somatic hybridization.</title>
        <authorList>
            <person name="Li F."/>
            <person name="Upadhyaya N.M."/>
            <person name="Sperschneider J."/>
            <person name="Matny O."/>
            <person name="Nguyen-Phuc H."/>
            <person name="Mago R."/>
            <person name="Raley C."/>
            <person name="Miller M.E."/>
            <person name="Silverstein K.A.T."/>
            <person name="Henningsen E."/>
            <person name="Hirsch C.D."/>
            <person name="Visser B."/>
            <person name="Pretorius Z.A."/>
            <person name="Steffenson B.J."/>
            <person name="Schwessinger B."/>
            <person name="Dodds P.N."/>
            <person name="Figueroa M."/>
        </authorList>
    </citation>
    <scope>NUCLEOTIDE SEQUENCE [LARGE SCALE GENOMIC DNA]</scope>
    <source>
        <strain evidence="2">21-0</strain>
    </source>
</reference>
<feature type="compositionally biased region" description="Basic and acidic residues" evidence="1">
    <location>
        <begin position="101"/>
        <end position="119"/>
    </location>
</feature>
<dbReference type="Proteomes" id="UP000324748">
    <property type="component" value="Unassembled WGS sequence"/>
</dbReference>
<evidence type="ECO:0000313" key="2">
    <source>
        <dbReference type="EMBL" id="KAA1105870.1"/>
    </source>
</evidence>
<gene>
    <name evidence="2" type="ORF">PGT21_022715</name>
</gene>
<accession>A0A5B0PY92</accession>
<sequence length="752" mass="85830">MIVRKHSSLLILGSVVILYSSLSIIQLGLCVESNLLATDSFLASSRREFVSSSESYLPKLPPSSWGRKRPRSRGDPNPIPQPNPSSSAPQKEEGPSAARFASHESQDSSKKMSKIDEPARKKPLFDLNVALDINGEPLDQFSGVSAGPSFSNARPNSPSPDVEHHLQDSVASSEVTRQWLPPIQVSSGPIAEEQSAQETSAPEKSVQEKSAQEKRAEAKRAHRKRTRAECAQRKLFQAKLIQAERAQEKPPQEPRHWSRERFSTVDLEEPSIPLGNLKRFPKFGAEVSTAAYFASKFEGRIREYDSIIRVHSMLAEPAPADLPLIHMEIYAEMKNQEDPIKSISGIRRPRGQMKRATALLNLLKPLTRWILFTHTALLRHYELPLDEQKVRCKALFSWLLAEVFEHTNCPPVLGIFPGVSREYDMKYRPIQRRIIEYLTHEGYIEHVYPVSLAVVGIWSKTFDRQSWNQHVKSDQIYWKLIQDLTQKFSPSKESLQAWDDLNPHLSHEGRIGNFEIIELATLIPEAVRVELESTWRAKSLDPPIVAEKKILNQVRELYGNFPGPGKPNKFVCSTLPVAVNTIAREGRYAYALRLVEPGDQTLPWFSLVERISILLRTINHIHCKFYQTLPNRQTETKEAFHERFLGWFEEEFFRPKNSLPVVGGREFLLDPETTPVGNRLDFGKRFGPVQTYLIKTLASDLPTFQLFQTSVTLLGYWYCKGNPEFWARNFRTEVQYFKRLSVVLMAVEPYSP</sequence>
<feature type="region of interest" description="Disordered" evidence="1">
    <location>
        <begin position="140"/>
        <end position="227"/>
    </location>
</feature>
<organism evidence="2 3">
    <name type="scientific">Puccinia graminis f. sp. tritici</name>
    <dbReference type="NCBI Taxonomy" id="56615"/>
    <lineage>
        <taxon>Eukaryota</taxon>
        <taxon>Fungi</taxon>
        <taxon>Dikarya</taxon>
        <taxon>Basidiomycota</taxon>
        <taxon>Pucciniomycotina</taxon>
        <taxon>Pucciniomycetes</taxon>
        <taxon>Pucciniales</taxon>
        <taxon>Pucciniaceae</taxon>
        <taxon>Puccinia</taxon>
    </lineage>
</organism>